<evidence type="ECO:0000313" key="2">
    <source>
        <dbReference type="Proteomes" id="UP000230759"/>
    </source>
</evidence>
<dbReference type="SMART" id="SM01234">
    <property type="entry name" value="Haemolytic"/>
    <property type="match status" value="1"/>
</dbReference>
<name>A0A2H0BJ64_9BACT</name>
<dbReference type="InterPro" id="IPR002696">
    <property type="entry name" value="Membr_insert_effic_factor_YidD"/>
</dbReference>
<evidence type="ECO:0000313" key="1">
    <source>
        <dbReference type="EMBL" id="PIP57038.1"/>
    </source>
</evidence>
<dbReference type="Proteomes" id="UP000230759">
    <property type="component" value="Unassembled WGS sequence"/>
</dbReference>
<dbReference type="AlphaFoldDB" id="A0A2H0BJ64"/>
<accession>A0A2H0BJ64</accession>
<reference evidence="1 2" key="1">
    <citation type="submission" date="2017-09" db="EMBL/GenBank/DDBJ databases">
        <title>Depth-based differentiation of microbial function through sediment-hosted aquifers and enrichment of novel symbionts in the deep terrestrial subsurface.</title>
        <authorList>
            <person name="Probst A.J."/>
            <person name="Ladd B."/>
            <person name="Jarett J.K."/>
            <person name="Geller-Mcgrath D.E."/>
            <person name="Sieber C.M."/>
            <person name="Emerson J.B."/>
            <person name="Anantharaman K."/>
            <person name="Thomas B.C."/>
            <person name="Malmstrom R."/>
            <person name="Stieglmeier M."/>
            <person name="Klingl A."/>
            <person name="Woyke T."/>
            <person name="Ryan C.M."/>
            <person name="Banfield J.F."/>
        </authorList>
    </citation>
    <scope>NUCLEOTIDE SEQUENCE [LARGE SCALE GENOMIC DNA]</scope>
    <source>
        <strain evidence="1">CG22_combo_CG10-13_8_21_14_all_45_10</strain>
    </source>
</reference>
<dbReference type="NCBIfam" id="TIGR00278">
    <property type="entry name" value="membrane protein insertion efficiency factor YidD"/>
    <property type="match status" value="1"/>
</dbReference>
<organism evidence="1 2">
    <name type="scientific">Candidatus Woesebacteria bacterium CG22_combo_CG10-13_8_21_14_all_45_10</name>
    <dbReference type="NCBI Taxonomy" id="1975060"/>
    <lineage>
        <taxon>Bacteria</taxon>
        <taxon>Candidatus Woeseibacteriota</taxon>
    </lineage>
</organism>
<gene>
    <name evidence="1" type="primary">yidD</name>
    <name evidence="1" type="ORF">COX04_01725</name>
</gene>
<protein>
    <submittedName>
        <fullName evidence="1">Membrane protein insertion efficiency factor YidD</fullName>
    </submittedName>
</protein>
<dbReference type="Pfam" id="PF01809">
    <property type="entry name" value="YidD"/>
    <property type="match status" value="1"/>
</dbReference>
<sequence length="62" mass="7284">MITLIKIYQLFFSRPLRILFGPGCKFTPTCSDYAIEAFRKNGFRKGSLLAFKRFLRCNPFSR</sequence>
<comment type="caution">
    <text evidence="1">The sequence shown here is derived from an EMBL/GenBank/DDBJ whole genome shotgun (WGS) entry which is preliminary data.</text>
</comment>
<dbReference type="PANTHER" id="PTHR33383:SF1">
    <property type="entry name" value="MEMBRANE PROTEIN INSERTION EFFICIENCY FACTOR-RELATED"/>
    <property type="match status" value="1"/>
</dbReference>
<dbReference type="EMBL" id="PCSV01000040">
    <property type="protein sequence ID" value="PIP57038.1"/>
    <property type="molecule type" value="Genomic_DNA"/>
</dbReference>
<dbReference type="PANTHER" id="PTHR33383">
    <property type="entry name" value="MEMBRANE PROTEIN INSERTION EFFICIENCY FACTOR-RELATED"/>
    <property type="match status" value="1"/>
</dbReference>
<proteinExistence type="predicted"/>